<dbReference type="InterPro" id="IPR044399">
    <property type="entry name" value="Mb-like_M"/>
</dbReference>
<dbReference type="GO" id="GO:0019825">
    <property type="term" value="F:oxygen binding"/>
    <property type="evidence" value="ECO:0007669"/>
    <property type="project" value="InterPro"/>
</dbReference>
<dbReference type="GO" id="GO:0020037">
    <property type="term" value="F:heme binding"/>
    <property type="evidence" value="ECO:0007669"/>
    <property type="project" value="InterPro"/>
</dbReference>
<dbReference type="GO" id="GO:0005344">
    <property type="term" value="F:oxygen carrier activity"/>
    <property type="evidence" value="ECO:0007669"/>
    <property type="project" value="UniProtKB-KW"/>
</dbReference>
<dbReference type="InterPro" id="IPR012292">
    <property type="entry name" value="Globin/Proto"/>
</dbReference>
<accession>A0A914DF78</accession>
<protein>
    <submittedName>
        <fullName evidence="5">Globin family profile domain-containing protein</fullName>
    </submittedName>
</protein>
<evidence type="ECO:0000313" key="5">
    <source>
        <dbReference type="WBParaSite" id="ACRNAN_scaffold2523.g20787.t1"/>
    </source>
</evidence>
<dbReference type="Gene3D" id="1.10.490.10">
    <property type="entry name" value="Globins"/>
    <property type="match status" value="1"/>
</dbReference>
<sequence>MGNESSMVIKTHPTFPKKGGKGKLRSKRSKSVLTEQNGCTGSFDSDTTTENSSSLSVPNLAKTAANSMPATNGYIKNGMNGKKRSMLGKTQTIEIDDSMLETPNVNHLQVPDRPITPGRKGSYCNGMSSLTIQNGNLNSRRRSRSLCAQQMKNDCQAIAMTIQNSGTGLFSSRRSSGGIVPSLARLRIQQCYKNSKSTIGHQILKRACVLRPDVKMFISYLSPDKVDELANDVYAYLTDCVNNIEDQEKVKEISWHFGEIHAQLCNYGFRPEFFSTIADATIAECVRLDGGAHKRCETLLAWSQLMAVMFSHVRDGYYAQIRMNRRSSLPQNKYKSSSIELKNTSFDMDL</sequence>
<feature type="region of interest" description="Disordered" evidence="2">
    <location>
        <begin position="1"/>
        <end position="59"/>
    </location>
</feature>
<feature type="compositionally biased region" description="Polar residues" evidence="2">
    <location>
        <begin position="32"/>
        <end position="57"/>
    </location>
</feature>
<keyword evidence="1" id="KW-0561">Oxygen transport</keyword>
<dbReference type="InterPro" id="IPR000971">
    <property type="entry name" value="Globin"/>
</dbReference>
<proteinExistence type="inferred from homology"/>
<evidence type="ECO:0000259" key="3">
    <source>
        <dbReference type="Pfam" id="PF00042"/>
    </source>
</evidence>
<reference evidence="5" key="1">
    <citation type="submission" date="2022-11" db="UniProtKB">
        <authorList>
            <consortium name="WormBaseParasite"/>
        </authorList>
    </citation>
    <scope>IDENTIFICATION</scope>
</reference>
<dbReference type="WBParaSite" id="ACRNAN_scaffold2523.g20787.t1">
    <property type="protein sequence ID" value="ACRNAN_scaffold2523.g20787.t1"/>
    <property type="gene ID" value="ACRNAN_scaffold2523.g20787"/>
</dbReference>
<evidence type="ECO:0000313" key="4">
    <source>
        <dbReference type="Proteomes" id="UP000887540"/>
    </source>
</evidence>
<organism evidence="4 5">
    <name type="scientific">Acrobeloides nanus</name>
    <dbReference type="NCBI Taxonomy" id="290746"/>
    <lineage>
        <taxon>Eukaryota</taxon>
        <taxon>Metazoa</taxon>
        <taxon>Ecdysozoa</taxon>
        <taxon>Nematoda</taxon>
        <taxon>Chromadorea</taxon>
        <taxon>Rhabditida</taxon>
        <taxon>Tylenchina</taxon>
        <taxon>Cephalobomorpha</taxon>
        <taxon>Cephaloboidea</taxon>
        <taxon>Cephalobidae</taxon>
        <taxon>Acrobeloides</taxon>
    </lineage>
</organism>
<keyword evidence="1" id="KW-0813">Transport</keyword>
<dbReference type="Proteomes" id="UP000887540">
    <property type="component" value="Unplaced"/>
</dbReference>
<dbReference type="Pfam" id="PF00042">
    <property type="entry name" value="Globin"/>
    <property type="match status" value="1"/>
</dbReference>
<feature type="compositionally biased region" description="Basic residues" evidence="2">
    <location>
        <begin position="18"/>
        <end position="30"/>
    </location>
</feature>
<dbReference type="AlphaFoldDB" id="A0A914DF78"/>
<dbReference type="CDD" id="cd01040">
    <property type="entry name" value="Mb-like"/>
    <property type="match status" value="1"/>
</dbReference>
<dbReference type="SUPFAM" id="SSF46458">
    <property type="entry name" value="Globin-like"/>
    <property type="match status" value="1"/>
</dbReference>
<name>A0A914DF78_9BILA</name>
<keyword evidence="4" id="KW-1185">Reference proteome</keyword>
<keyword evidence="1" id="KW-0349">Heme</keyword>
<keyword evidence="1" id="KW-0479">Metal-binding</keyword>
<dbReference type="InterPro" id="IPR009050">
    <property type="entry name" value="Globin-like_sf"/>
</dbReference>
<comment type="similarity">
    <text evidence="1">Belongs to the globin family.</text>
</comment>
<keyword evidence="1" id="KW-0408">Iron</keyword>
<feature type="domain" description="Globin" evidence="3">
    <location>
        <begin position="225"/>
        <end position="312"/>
    </location>
</feature>
<evidence type="ECO:0000256" key="1">
    <source>
        <dbReference type="RuleBase" id="RU000356"/>
    </source>
</evidence>
<evidence type="ECO:0000256" key="2">
    <source>
        <dbReference type="SAM" id="MobiDB-lite"/>
    </source>
</evidence>